<reference evidence="2" key="2">
    <citation type="submission" date="2025-08" db="UniProtKB">
        <authorList>
            <consortium name="Ensembl"/>
        </authorList>
    </citation>
    <scope>IDENTIFICATION</scope>
</reference>
<sequence>MSTSFTQCLTQMNSFRLVNRSLPGLENTAIVAYVRNHSFPEQKERLREHSIGGEKKQTSQPASCNREVSAVRAPRWSEGTALNGRIVPTEWASGFDRGRVYPRDLRDDYKCEKEDGRTTDPKRSGRL</sequence>
<feature type="compositionally biased region" description="Basic and acidic residues" evidence="1">
    <location>
        <begin position="43"/>
        <end position="57"/>
    </location>
</feature>
<feature type="region of interest" description="Disordered" evidence="1">
    <location>
        <begin position="43"/>
        <end position="70"/>
    </location>
</feature>
<reference evidence="2" key="3">
    <citation type="submission" date="2025-09" db="UniProtKB">
        <authorList>
            <consortium name="Ensembl"/>
        </authorList>
    </citation>
    <scope>IDENTIFICATION</scope>
</reference>
<keyword evidence="3" id="KW-1185">Reference proteome</keyword>
<organism evidence="2 3">
    <name type="scientific">Erpetoichthys calabaricus</name>
    <name type="common">Rope fish</name>
    <name type="synonym">Calamoichthys calabaricus</name>
    <dbReference type="NCBI Taxonomy" id="27687"/>
    <lineage>
        <taxon>Eukaryota</taxon>
        <taxon>Metazoa</taxon>
        <taxon>Chordata</taxon>
        <taxon>Craniata</taxon>
        <taxon>Vertebrata</taxon>
        <taxon>Euteleostomi</taxon>
        <taxon>Actinopterygii</taxon>
        <taxon>Polypteriformes</taxon>
        <taxon>Polypteridae</taxon>
        <taxon>Erpetoichthys</taxon>
    </lineage>
</organism>
<accession>A0A8C4S6D1</accession>
<feature type="region of interest" description="Disordered" evidence="1">
    <location>
        <begin position="106"/>
        <end position="127"/>
    </location>
</feature>
<reference evidence="2" key="1">
    <citation type="submission" date="2021-06" db="EMBL/GenBank/DDBJ databases">
        <authorList>
            <consortium name="Wellcome Sanger Institute Data Sharing"/>
        </authorList>
    </citation>
    <scope>NUCLEOTIDE SEQUENCE [LARGE SCALE GENOMIC DNA]</scope>
</reference>
<evidence type="ECO:0000313" key="3">
    <source>
        <dbReference type="Proteomes" id="UP000694620"/>
    </source>
</evidence>
<evidence type="ECO:0000313" key="2">
    <source>
        <dbReference type="Ensembl" id="ENSECRP00000012096.1"/>
    </source>
</evidence>
<evidence type="ECO:0000256" key="1">
    <source>
        <dbReference type="SAM" id="MobiDB-lite"/>
    </source>
</evidence>
<protein>
    <submittedName>
        <fullName evidence="2">Uncharacterized protein</fullName>
    </submittedName>
</protein>
<name>A0A8C4S6D1_ERPCA</name>
<dbReference type="AlphaFoldDB" id="A0A8C4S6D1"/>
<dbReference type="Proteomes" id="UP000694620">
    <property type="component" value="Chromosome 7"/>
</dbReference>
<proteinExistence type="predicted"/>
<dbReference type="Ensembl" id="ENSECRT00000012294.1">
    <property type="protein sequence ID" value="ENSECRP00000012096.1"/>
    <property type="gene ID" value="ENSECRG00000008066.1"/>
</dbReference>